<dbReference type="OrthoDB" id="242257at2759"/>
<accession>A0A653C7U1</accession>
<keyword evidence="3" id="KW-1185">Reference proteome</keyword>
<organism evidence="2 3">
    <name type="scientific">Callosobruchus maculatus</name>
    <name type="common">Southern cowpea weevil</name>
    <name type="synonym">Pulse bruchid</name>
    <dbReference type="NCBI Taxonomy" id="64391"/>
    <lineage>
        <taxon>Eukaryota</taxon>
        <taxon>Metazoa</taxon>
        <taxon>Ecdysozoa</taxon>
        <taxon>Arthropoda</taxon>
        <taxon>Hexapoda</taxon>
        <taxon>Insecta</taxon>
        <taxon>Pterygota</taxon>
        <taxon>Neoptera</taxon>
        <taxon>Endopterygota</taxon>
        <taxon>Coleoptera</taxon>
        <taxon>Polyphaga</taxon>
        <taxon>Cucujiformia</taxon>
        <taxon>Chrysomeloidea</taxon>
        <taxon>Chrysomelidae</taxon>
        <taxon>Bruchinae</taxon>
        <taxon>Bruchini</taxon>
        <taxon>Callosobruchus</taxon>
    </lineage>
</organism>
<sequence length="92" mass="10378">DSTKKLQDVLVEFCGAGPPYKHNPDGDIDYEGFHKFIDTFLEVRTPEELCRHLFLSFMKRSEPKNIEGKAFKEMTVLSSTTACAPVTSHNKG</sequence>
<dbReference type="EMBL" id="CAACVG010007159">
    <property type="protein sequence ID" value="VEN43925.1"/>
    <property type="molecule type" value="Genomic_DNA"/>
</dbReference>
<feature type="domain" description="Diacylglycerol kinase type I N-terminal" evidence="1">
    <location>
        <begin position="2"/>
        <end position="69"/>
    </location>
</feature>
<evidence type="ECO:0000313" key="2">
    <source>
        <dbReference type="EMBL" id="VEN43925.1"/>
    </source>
</evidence>
<evidence type="ECO:0000259" key="1">
    <source>
        <dbReference type="Pfam" id="PF14513"/>
    </source>
</evidence>
<feature type="non-terminal residue" evidence="2">
    <location>
        <position position="92"/>
    </location>
</feature>
<dbReference type="InterPro" id="IPR011992">
    <property type="entry name" value="EF-hand-dom_pair"/>
</dbReference>
<dbReference type="AlphaFoldDB" id="A0A653C7U1"/>
<proteinExistence type="predicted"/>
<protein>
    <recommendedName>
        <fullName evidence="1">Diacylglycerol kinase type I N-terminal domain-containing protein</fullName>
    </recommendedName>
</protein>
<gene>
    <name evidence="2" type="ORF">CALMAC_LOCUS6912</name>
</gene>
<dbReference type="Pfam" id="PF14513">
    <property type="entry name" value="DAG_kinase_N"/>
    <property type="match status" value="1"/>
</dbReference>
<dbReference type="Proteomes" id="UP000410492">
    <property type="component" value="Unassembled WGS sequence"/>
</dbReference>
<dbReference type="Gene3D" id="1.10.238.110">
    <property type="entry name" value="Diacylglycerol kinase alpha"/>
    <property type="match status" value="1"/>
</dbReference>
<dbReference type="InterPro" id="IPR038199">
    <property type="entry name" value="DGK_typeI_N_sf"/>
</dbReference>
<evidence type="ECO:0000313" key="3">
    <source>
        <dbReference type="Proteomes" id="UP000410492"/>
    </source>
</evidence>
<dbReference type="InterPro" id="IPR029477">
    <property type="entry name" value="DAG_kinase_typeI_N"/>
</dbReference>
<name>A0A653C7U1_CALMS</name>
<reference evidence="2 3" key="1">
    <citation type="submission" date="2019-01" db="EMBL/GenBank/DDBJ databases">
        <authorList>
            <person name="Sayadi A."/>
        </authorList>
    </citation>
    <scope>NUCLEOTIDE SEQUENCE [LARGE SCALE GENOMIC DNA]</scope>
</reference>
<feature type="non-terminal residue" evidence="2">
    <location>
        <position position="1"/>
    </location>
</feature>
<dbReference type="SUPFAM" id="SSF47473">
    <property type="entry name" value="EF-hand"/>
    <property type="match status" value="1"/>
</dbReference>